<dbReference type="EMBL" id="FOZS01000001">
    <property type="protein sequence ID" value="SFS48173.1"/>
    <property type="molecule type" value="Genomic_DNA"/>
</dbReference>
<dbReference type="InterPro" id="IPR002808">
    <property type="entry name" value="AdoCbi_amidolase"/>
</dbReference>
<dbReference type="PANTHER" id="PTHR35336:SF5">
    <property type="entry name" value="ADENOSYLCOBINAMIDE AMIDOHYDROLASE"/>
    <property type="match status" value="1"/>
</dbReference>
<dbReference type="Proteomes" id="UP000199199">
    <property type="component" value="Unassembled WGS sequence"/>
</dbReference>
<keyword evidence="2" id="KW-0378">Hydrolase</keyword>
<dbReference type="PANTHER" id="PTHR35336">
    <property type="entry name" value="ADENOSYLCOBINAMIDE AMIDOHYDROLASE"/>
    <property type="match status" value="1"/>
</dbReference>
<dbReference type="GO" id="GO:0016787">
    <property type="term" value="F:hydrolase activity"/>
    <property type="evidence" value="ECO:0007669"/>
    <property type="project" value="UniProtKB-KW"/>
</dbReference>
<gene>
    <name evidence="2" type="ORF">SAMN04488556_1024</name>
</gene>
<accession>A0A1I6Q6R4</accession>
<evidence type="ECO:0000313" key="2">
    <source>
        <dbReference type="EMBL" id="SFS48173.1"/>
    </source>
</evidence>
<feature type="region of interest" description="Disordered" evidence="1">
    <location>
        <begin position="1"/>
        <end position="41"/>
    </location>
</feature>
<dbReference type="AlphaFoldDB" id="A0A1I6Q6R4"/>
<dbReference type="InterPro" id="IPR052209">
    <property type="entry name" value="CbiZ"/>
</dbReference>
<protein>
    <submittedName>
        <fullName evidence="2">Adenosylcobinamide hydrolase</fullName>
    </submittedName>
</protein>
<organism evidence="2 3">
    <name type="scientific">Halostagnicola kamekurae</name>
    <dbReference type="NCBI Taxonomy" id="619731"/>
    <lineage>
        <taxon>Archaea</taxon>
        <taxon>Methanobacteriati</taxon>
        <taxon>Methanobacteriota</taxon>
        <taxon>Stenosarchaea group</taxon>
        <taxon>Halobacteria</taxon>
        <taxon>Halobacteriales</taxon>
        <taxon>Natrialbaceae</taxon>
        <taxon>Halostagnicola</taxon>
    </lineage>
</organism>
<sequence>MSGGGDDVTDAPESSAGNSPEPTESDDSAEPTAFETTRRDGVVRLRRAGVEWLSSGADGGRWKTGSAYNLTVPDGWPRTDLETYVDDRLERAGFDERGPALLTGVDVGDARGARCGSVTAIVTAGLSNPAVLPMDPQGGALPDDDLQSASEPGDPVGTVNVLVGTTRSLSDGALANLLTVAAEAKAATLLETTGFPGTTSDAIIVGHDPAGERSEFSGTATAVGAATRACVRDALLEALRAHYAGSETGVPRSIEAAKYGLSTDVAANVFDPD</sequence>
<proteinExistence type="predicted"/>
<dbReference type="Pfam" id="PF01955">
    <property type="entry name" value="CbiZ"/>
    <property type="match status" value="1"/>
</dbReference>
<evidence type="ECO:0000313" key="3">
    <source>
        <dbReference type="Proteomes" id="UP000199199"/>
    </source>
</evidence>
<keyword evidence="3" id="KW-1185">Reference proteome</keyword>
<name>A0A1I6Q6R4_9EURY</name>
<reference evidence="3" key="1">
    <citation type="submission" date="2016-10" db="EMBL/GenBank/DDBJ databases">
        <authorList>
            <person name="Varghese N."/>
            <person name="Submissions S."/>
        </authorList>
    </citation>
    <scope>NUCLEOTIDE SEQUENCE [LARGE SCALE GENOMIC DNA]</scope>
    <source>
        <strain evidence="3">DSM 22427</strain>
    </source>
</reference>
<evidence type="ECO:0000256" key="1">
    <source>
        <dbReference type="SAM" id="MobiDB-lite"/>
    </source>
</evidence>